<dbReference type="AlphaFoldDB" id="H5USA9"/>
<reference evidence="3 4" key="1">
    <citation type="submission" date="2012-02" db="EMBL/GenBank/DDBJ databases">
        <title>Whole genome shotgun sequence of Mobilicoccus pelagius NBRC 104925.</title>
        <authorList>
            <person name="Yoshida Y."/>
            <person name="Hosoyama A."/>
            <person name="Tsuchikane K."/>
            <person name="Katsumata H."/>
            <person name="Yamazaki S."/>
            <person name="Fujita N."/>
        </authorList>
    </citation>
    <scope>NUCLEOTIDE SEQUENCE [LARGE SCALE GENOMIC DNA]</scope>
    <source>
        <strain evidence="3 4">NBRC 104925</strain>
    </source>
</reference>
<name>H5USA9_9MICO</name>
<accession>H5USA9</accession>
<sequence length="125" mass="13496">MGGINQTISAGLGGFLALFVLAVVLWLLMRNMSGRLRNVRFDEELEDERRAAEAEAEGVHARPSRRRIFLPVDPDKRPTFAPDGPATAYGEGARMPVEADAPRRTAARDGAAEAGSPVTPEDPRA</sequence>
<organism evidence="3 4">
    <name type="scientific">Mobilicoccus pelagius NBRC 104925</name>
    <dbReference type="NCBI Taxonomy" id="1089455"/>
    <lineage>
        <taxon>Bacteria</taxon>
        <taxon>Bacillati</taxon>
        <taxon>Actinomycetota</taxon>
        <taxon>Actinomycetes</taxon>
        <taxon>Micrococcales</taxon>
        <taxon>Dermatophilaceae</taxon>
        <taxon>Mobilicoccus</taxon>
    </lineage>
</organism>
<evidence type="ECO:0000256" key="2">
    <source>
        <dbReference type="SAM" id="Phobius"/>
    </source>
</evidence>
<feature type="transmembrane region" description="Helical" evidence="2">
    <location>
        <begin position="6"/>
        <end position="28"/>
    </location>
</feature>
<feature type="compositionally biased region" description="Basic and acidic residues" evidence="1">
    <location>
        <begin position="100"/>
        <end position="111"/>
    </location>
</feature>
<comment type="caution">
    <text evidence="3">The sequence shown here is derived from an EMBL/GenBank/DDBJ whole genome shotgun (WGS) entry which is preliminary data.</text>
</comment>
<dbReference type="STRING" id="1089455.MOPEL_078_00060"/>
<dbReference type="eggNOG" id="ENOG502ZJ9I">
    <property type="taxonomic scope" value="Bacteria"/>
</dbReference>
<dbReference type="EMBL" id="BAFE01000056">
    <property type="protein sequence ID" value="GAB48617.1"/>
    <property type="molecule type" value="Genomic_DNA"/>
</dbReference>
<keyword evidence="2" id="KW-0812">Transmembrane</keyword>
<dbReference type="RefSeq" id="WP_009482515.1">
    <property type="nucleotide sequence ID" value="NZ_BAFE01000056.1"/>
</dbReference>
<evidence type="ECO:0000313" key="3">
    <source>
        <dbReference type="EMBL" id="GAB48617.1"/>
    </source>
</evidence>
<keyword evidence="2" id="KW-1133">Transmembrane helix</keyword>
<proteinExistence type="predicted"/>
<keyword evidence="2" id="KW-0472">Membrane</keyword>
<evidence type="ECO:0000256" key="1">
    <source>
        <dbReference type="SAM" id="MobiDB-lite"/>
    </source>
</evidence>
<keyword evidence="4" id="KW-1185">Reference proteome</keyword>
<dbReference type="Proteomes" id="UP000004367">
    <property type="component" value="Unassembled WGS sequence"/>
</dbReference>
<protein>
    <submittedName>
        <fullName evidence="3">Uncharacterized protein</fullName>
    </submittedName>
</protein>
<gene>
    <name evidence="3" type="ORF">MOPEL_078_00060</name>
</gene>
<evidence type="ECO:0000313" key="4">
    <source>
        <dbReference type="Proteomes" id="UP000004367"/>
    </source>
</evidence>
<feature type="region of interest" description="Disordered" evidence="1">
    <location>
        <begin position="54"/>
        <end position="125"/>
    </location>
</feature>